<evidence type="ECO:0008006" key="4">
    <source>
        <dbReference type="Google" id="ProtNLM"/>
    </source>
</evidence>
<accession>A0ABQ2FF19</accession>
<keyword evidence="1" id="KW-0732">Signal</keyword>
<protein>
    <recommendedName>
        <fullName evidence="4">SurA N-terminal domain-containing protein</fullName>
    </recommendedName>
</protein>
<dbReference type="Proteomes" id="UP000662111">
    <property type="component" value="Unassembled WGS sequence"/>
</dbReference>
<organism evidence="2 3">
    <name type="scientific">Ornithinimicrobium pekingense</name>
    <dbReference type="NCBI Taxonomy" id="384677"/>
    <lineage>
        <taxon>Bacteria</taxon>
        <taxon>Bacillati</taxon>
        <taxon>Actinomycetota</taxon>
        <taxon>Actinomycetes</taxon>
        <taxon>Micrococcales</taxon>
        <taxon>Ornithinimicrobiaceae</taxon>
        <taxon>Ornithinimicrobium</taxon>
    </lineage>
</organism>
<gene>
    <name evidence="2" type="ORF">GCM10011509_32130</name>
</gene>
<feature type="signal peptide" evidence="1">
    <location>
        <begin position="1"/>
        <end position="23"/>
    </location>
</feature>
<proteinExistence type="predicted"/>
<dbReference type="PROSITE" id="PS51257">
    <property type="entry name" value="PROKAR_LIPOPROTEIN"/>
    <property type="match status" value="1"/>
</dbReference>
<reference evidence="3" key="1">
    <citation type="journal article" date="2019" name="Int. J. Syst. Evol. Microbiol.">
        <title>The Global Catalogue of Microorganisms (GCM) 10K type strain sequencing project: providing services to taxonomists for standard genome sequencing and annotation.</title>
        <authorList>
            <consortium name="The Broad Institute Genomics Platform"/>
            <consortium name="The Broad Institute Genome Sequencing Center for Infectious Disease"/>
            <person name="Wu L."/>
            <person name="Ma J."/>
        </authorList>
    </citation>
    <scope>NUCLEOTIDE SEQUENCE [LARGE SCALE GENOMIC DNA]</scope>
    <source>
        <strain evidence="3">CGMCC 1.5362</strain>
    </source>
</reference>
<name>A0ABQ2FF19_9MICO</name>
<dbReference type="EMBL" id="BMLB01000007">
    <property type="protein sequence ID" value="GGK81229.1"/>
    <property type="molecule type" value="Genomic_DNA"/>
</dbReference>
<feature type="chain" id="PRO_5047006873" description="SurA N-terminal domain-containing protein" evidence="1">
    <location>
        <begin position="24"/>
        <end position="192"/>
    </location>
</feature>
<sequence length="192" mass="20505">MMARVKRSRVIPALALTAVLALAGCSGVGSDLGVAVDGEEYSVTELQEATTQLNEVAANLEQPLQTFQESSPQQVVTDLAVLPVLEQIFTGTPAEVTDSQLEEFLAGAGVAEPVEATLEAARSRQYQERLGDMTLLQDPAMSEVVERAQTLLATPDALAAVDVEVNPRYGSWDIAGGGVVPRIPEWIRSTER</sequence>
<evidence type="ECO:0000313" key="3">
    <source>
        <dbReference type="Proteomes" id="UP000662111"/>
    </source>
</evidence>
<evidence type="ECO:0000313" key="2">
    <source>
        <dbReference type="EMBL" id="GGK81229.1"/>
    </source>
</evidence>
<comment type="caution">
    <text evidence="2">The sequence shown here is derived from an EMBL/GenBank/DDBJ whole genome shotgun (WGS) entry which is preliminary data.</text>
</comment>
<keyword evidence="3" id="KW-1185">Reference proteome</keyword>
<evidence type="ECO:0000256" key="1">
    <source>
        <dbReference type="SAM" id="SignalP"/>
    </source>
</evidence>